<feature type="compositionally biased region" description="Low complexity" evidence="1">
    <location>
        <begin position="224"/>
        <end position="236"/>
    </location>
</feature>
<feature type="region of interest" description="Disordered" evidence="1">
    <location>
        <begin position="1"/>
        <end position="55"/>
    </location>
</feature>
<feature type="region of interest" description="Disordered" evidence="1">
    <location>
        <begin position="298"/>
        <end position="506"/>
    </location>
</feature>
<feature type="compositionally biased region" description="Polar residues" evidence="1">
    <location>
        <begin position="436"/>
        <end position="449"/>
    </location>
</feature>
<feature type="compositionally biased region" description="Basic and acidic residues" evidence="1">
    <location>
        <begin position="86"/>
        <end position="95"/>
    </location>
</feature>
<evidence type="ECO:0000256" key="1">
    <source>
        <dbReference type="SAM" id="MobiDB-lite"/>
    </source>
</evidence>
<feature type="compositionally biased region" description="Polar residues" evidence="1">
    <location>
        <begin position="73"/>
        <end position="83"/>
    </location>
</feature>
<dbReference type="EMBL" id="IACT01006221">
    <property type="protein sequence ID" value="LAC25358.1"/>
    <property type="molecule type" value="mRNA"/>
</dbReference>
<name>A0A6A7G2X5_9CRUS</name>
<feature type="region of interest" description="Disordered" evidence="1">
    <location>
        <begin position="220"/>
        <end position="248"/>
    </location>
</feature>
<reference evidence="2" key="1">
    <citation type="submission" date="2017-11" db="EMBL/GenBank/DDBJ databases">
        <title>The sensing device of the deep-sea amphipod.</title>
        <authorList>
            <person name="Kobayashi H."/>
            <person name="Nagahama T."/>
            <person name="Arai W."/>
            <person name="Sasagawa Y."/>
            <person name="Umeda M."/>
            <person name="Hayashi T."/>
            <person name="Nikaido I."/>
            <person name="Watanabe H."/>
            <person name="Oguri K."/>
            <person name="Kitazato H."/>
            <person name="Fujioka K."/>
            <person name="Kido Y."/>
            <person name="Takami H."/>
        </authorList>
    </citation>
    <scope>NUCLEOTIDE SEQUENCE</scope>
    <source>
        <tissue evidence="2">Whole body</tissue>
    </source>
</reference>
<protein>
    <submittedName>
        <fullName evidence="2">SLAIN motif-containing protein 2-like</fullName>
    </submittedName>
</protein>
<feature type="compositionally biased region" description="Basic and acidic residues" evidence="1">
    <location>
        <begin position="40"/>
        <end position="53"/>
    </location>
</feature>
<proteinExistence type="evidence at transcript level"/>
<dbReference type="AlphaFoldDB" id="A0A6A7G2X5"/>
<feature type="compositionally biased region" description="Low complexity" evidence="1">
    <location>
        <begin position="369"/>
        <end position="390"/>
    </location>
</feature>
<feature type="compositionally biased region" description="Basic and acidic residues" evidence="1">
    <location>
        <begin position="148"/>
        <end position="180"/>
    </location>
</feature>
<feature type="compositionally biased region" description="Polar residues" evidence="1">
    <location>
        <begin position="96"/>
        <end position="116"/>
    </location>
</feature>
<accession>A0A6A7G2X5</accession>
<feature type="compositionally biased region" description="Low complexity" evidence="1">
    <location>
        <begin position="1"/>
        <end position="18"/>
    </location>
</feature>
<evidence type="ECO:0000313" key="2">
    <source>
        <dbReference type="EMBL" id="LAC25358.1"/>
    </source>
</evidence>
<sequence length="506" mass="55099">MATSGSSDNEASSDSLQSVTVEECCNTSDEETWLFASPRPDSHSTEWLRKDMDDPSLLIVRRSLLHKLDEIANTPQQTPNGTPRHTPYDTPKHTPNDTPRQTPDLSMTSSPNTSGLVTPDSPPYKGEIDSRTFVRPRKKKILQVNDSPEDRESKYEDRYSHSYENNKDRYERSPSRHENGDVGYDNPRYDNDAMHYDSHNSHNNAIRNQMQQKSLVNASGNNHVGSVLASSSGSLGSEDDEHLSSASESSYCKIADVEDVNTIARLQEESLKLPDLRSRAHEENIRLVTARSKISRLPAPRGRVSAGSSQEDLLGPPPLYRTNNSHASPRRAGDNWGGLSPPISPYTSNNSLNATSGGSNGIRLPPSNPAAAGYGNYGSPSGSRGGSPAREIPSVGGRRSTSRLLPPQIRGVVRSDRGRVSAGIPRPSAAAGSSPLHRQNPASLQQQRHSPAPTSRTPVRSVPSSVEADNPRSVGLRAPRVIPTAAAPAPTLVHKQQQQDWREGCY</sequence>
<feature type="compositionally biased region" description="Basic and acidic residues" evidence="1">
    <location>
        <begin position="187"/>
        <end position="200"/>
    </location>
</feature>
<feature type="compositionally biased region" description="Low complexity" evidence="1">
    <location>
        <begin position="453"/>
        <end position="466"/>
    </location>
</feature>
<feature type="compositionally biased region" description="Polar residues" evidence="1">
    <location>
        <begin position="345"/>
        <end position="357"/>
    </location>
</feature>
<feature type="region of interest" description="Disordered" evidence="1">
    <location>
        <begin position="69"/>
        <end position="202"/>
    </location>
</feature>
<organism evidence="2">
    <name type="scientific">Hirondellea gigas</name>
    <dbReference type="NCBI Taxonomy" id="1518452"/>
    <lineage>
        <taxon>Eukaryota</taxon>
        <taxon>Metazoa</taxon>
        <taxon>Ecdysozoa</taxon>
        <taxon>Arthropoda</taxon>
        <taxon>Crustacea</taxon>
        <taxon>Multicrustacea</taxon>
        <taxon>Malacostraca</taxon>
        <taxon>Eumalacostraca</taxon>
        <taxon>Peracarida</taxon>
        <taxon>Amphipoda</taxon>
        <taxon>Amphilochidea</taxon>
        <taxon>Lysianassida</taxon>
        <taxon>Lysianassidira</taxon>
        <taxon>Lysianassoidea</taxon>
        <taxon>Lysianassidae</taxon>
        <taxon>Hirondellea</taxon>
    </lineage>
</organism>